<evidence type="ECO:0000256" key="1">
    <source>
        <dbReference type="ARBA" id="ARBA00022472"/>
    </source>
</evidence>
<dbReference type="SMART" id="SM00322">
    <property type="entry name" value="KH"/>
    <property type="match status" value="2"/>
</dbReference>
<evidence type="ECO:0000256" key="7">
    <source>
        <dbReference type="SAM" id="MobiDB-lite"/>
    </source>
</evidence>
<feature type="compositionally biased region" description="Acidic residues" evidence="7">
    <location>
        <begin position="518"/>
        <end position="536"/>
    </location>
</feature>
<dbReference type="SMART" id="SM00316">
    <property type="entry name" value="S1"/>
    <property type="match status" value="1"/>
</dbReference>
<evidence type="ECO:0000256" key="5">
    <source>
        <dbReference type="ARBA" id="ARBA00023163"/>
    </source>
</evidence>
<dbReference type="CDD" id="cd02134">
    <property type="entry name" value="KH-II_NusA_rpt1"/>
    <property type="match status" value="1"/>
</dbReference>
<dbReference type="InterPro" id="IPR004087">
    <property type="entry name" value="KH_dom"/>
</dbReference>
<keyword evidence="1 6" id="KW-0806">Transcription termination</keyword>
<evidence type="ECO:0000256" key="4">
    <source>
        <dbReference type="ARBA" id="ARBA00023015"/>
    </source>
</evidence>
<dbReference type="EMBL" id="JBHRSB010000001">
    <property type="protein sequence ID" value="MFC2999181.1"/>
    <property type="molecule type" value="Genomic_DNA"/>
</dbReference>
<dbReference type="InterPro" id="IPR013735">
    <property type="entry name" value="TF_NusA_N"/>
</dbReference>
<dbReference type="Pfam" id="PF08529">
    <property type="entry name" value="NusA_N"/>
    <property type="match status" value="1"/>
</dbReference>
<dbReference type="RefSeq" id="WP_216835446.1">
    <property type="nucleotide sequence ID" value="NZ_JAFNJS010000001.1"/>
</dbReference>
<evidence type="ECO:0000259" key="8">
    <source>
        <dbReference type="PROSITE" id="PS50126"/>
    </source>
</evidence>
<comment type="similarity">
    <text evidence="6">Belongs to the NusA family.</text>
</comment>
<keyword evidence="3 6" id="KW-0694">RNA-binding</keyword>
<keyword evidence="2 6" id="KW-0963">Cytoplasm</keyword>
<dbReference type="Pfam" id="PF13184">
    <property type="entry name" value="KH_NusA_1st"/>
    <property type="match status" value="1"/>
</dbReference>
<comment type="subunit">
    <text evidence="6">Monomer. Binds directly to the core enzyme of the DNA-dependent RNA polymerase and to nascent RNA.</text>
</comment>
<gene>
    <name evidence="6 9" type="primary">nusA</name>
    <name evidence="9" type="ORF">ACFOD3_04695</name>
</gene>
<dbReference type="Pfam" id="PF00575">
    <property type="entry name" value="S1"/>
    <property type="match status" value="1"/>
</dbReference>
<dbReference type="PANTHER" id="PTHR22648">
    <property type="entry name" value="TRANSCRIPTION TERMINATION FACTOR NUSA"/>
    <property type="match status" value="1"/>
</dbReference>
<dbReference type="Pfam" id="PF14520">
    <property type="entry name" value="HHH_5"/>
    <property type="match status" value="1"/>
</dbReference>
<comment type="subcellular location">
    <subcellularLocation>
        <location evidence="6">Cytoplasm</location>
    </subcellularLocation>
</comment>
<dbReference type="InterPro" id="IPR010213">
    <property type="entry name" value="TF_NusA"/>
</dbReference>
<evidence type="ECO:0000256" key="2">
    <source>
        <dbReference type="ARBA" id="ARBA00022490"/>
    </source>
</evidence>
<evidence type="ECO:0000313" key="9">
    <source>
        <dbReference type="EMBL" id="MFC2999181.1"/>
    </source>
</evidence>
<feature type="domain" description="S1 motif" evidence="8">
    <location>
        <begin position="142"/>
        <end position="206"/>
    </location>
</feature>
<name>A0ABV7BQM3_9PROT</name>
<dbReference type="InterPro" id="IPR030842">
    <property type="entry name" value="TF_NusA_bacterial"/>
</dbReference>
<comment type="caution">
    <text evidence="9">The sequence shown here is derived from an EMBL/GenBank/DDBJ whole genome shotgun (WGS) entry which is preliminary data.</text>
</comment>
<evidence type="ECO:0000256" key="6">
    <source>
        <dbReference type="HAMAP-Rule" id="MF_00945"/>
    </source>
</evidence>
<dbReference type="InterPro" id="IPR058582">
    <property type="entry name" value="KH_NusA_2nd"/>
</dbReference>
<evidence type="ECO:0000256" key="3">
    <source>
        <dbReference type="ARBA" id="ARBA00022884"/>
    </source>
</evidence>
<dbReference type="PANTHER" id="PTHR22648:SF0">
    <property type="entry name" value="TRANSCRIPTION TERMINATION_ANTITERMINATION PROTEIN NUSA"/>
    <property type="match status" value="1"/>
</dbReference>
<organism evidence="9 10">
    <name type="scientific">Falsiroseomonas tokyonensis</name>
    <dbReference type="NCBI Taxonomy" id="430521"/>
    <lineage>
        <taxon>Bacteria</taxon>
        <taxon>Pseudomonadati</taxon>
        <taxon>Pseudomonadota</taxon>
        <taxon>Alphaproteobacteria</taxon>
        <taxon>Acetobacterales</taxon>
        <taxon>Roseomonadaceae</taxon>
        <taxon>Falsiroseomonas</taxon>
    </lineage>
</organism>
<dbReference type="InterPro" id="IPR025249">
    <property type="entry name" value="TF_NusA_KH_1st"/>
</dbReference>
<dbReference type="Proteomes" id="UP001595420">
    <property type="component" value="Unassembled WGS sequence"/>
</dbReference>
<evidence type="ECO:0000313" key="10">
    <source>
        <dbReference type="Proteomes" id="UP001595420"/>
    </source>
</evidence>
<keyword evidence="6" id="KW-0889">Transcription antitermination</keyword>
<reference evidence="10" key="1">
    <citation type="journal article" date="2019" name="Int. J. Syst. Evol. Microbiol.">
        <title>The Global Catalogue of Microorganisms (GCM) 10K type strain sequencing project: providing services to taxonomists for standard genome sequencing and annotation.</title>
        <authorList>
            <consortium name="The Broad Institute Genomics Platform"/>
            <consortium name="The Broad Institute Genome Sequencing Center for Infectious Disease"/>
            <person name="Wu L."/>
            <person name="Ma J."/>
        </authorList>
    </citation>
    <scope>NUCLEOTIDE SEQUENCE [LARGE SCALE GENOMIC DNA]</scope>
    <source>
        <strain evidence="10">CGMCC 1.16855</strain>
    </source>
</reference>
<keyword evidence="10" id="KW-1185">Reference proteome</keyword>
<dbReference type="NCBIfam" id="TIGR01953">
    <property type="entry name" value="NusA"/>
    <property type="match status" value="1"/>
</dbReference>
<comment type="function">
    <text evidence="6">Participates in both transcription termination and antitermination.</text>
</comment>
<dbReference type="Pfam" id="PF26594">
    <property type="entry name" value="KH_NusA_2nd"/>
    <property type="match status" value="1"/>
</dbReference>
<proteinExistence type="inferred from homology"/>
<dbReference type="PROSITE" id="PS50126">
    <property type="entry name" value="S1"/>
    <property type="match status" value="1"/>
</dbReference>
<dbReference type="HAMAP" id="MF_00945_B">
    <property type="entry name" value="NusA_B"/>
    <property type="match status" value="1"/>
</dbReference>
<sequence>MDVAIARPELLLVADAVAREKMIERDEVLEAMEQAIQKAGRAKYGHEKDIRAVIDRKSGEVKLSRWTEVVDAEPVENEATQLSLRIAQKIKPGIKTGEFIIDPLPPIDFGRIAAQTAKQVIVQRVREVERSKQYHEYKDRVGEIINGVVKRTEYGNLMVELGKAEALLRRDETIPREAFRNGDRVRAYIYDVREEPRGPQIFLSRTHPGFLAKLFAQEVPEIYDGIIEIKAVARDPGSRAKMAVISRDSSIDPVGACVGMRGSRVQAVVQELQGEKIDIIPWSPDQATFIVNALAPAEVTKVVLDDDARRVEVVVPDDQLSLAIGRRGQNVRLASQLTRYDVDILTEAEESERRQEDFRKRSGLFVEGLDVDDVIAGLLVTEGFGSIEDIINVDDEELAEIEGFDENVAAELKRRAQAFLDKREGELDEKRRELGVEDAVAEVGGFSAAMLVALGEKGVKSLEDLADLAGDELVEILGTDAVDEETANAVILAARQSAGWFGDEDVVGAMAAQNGEYDYAEGEEAGDAEAVEEAEAGDAQAEPAGEPDGEQDDAART</sequence>
<dbReference type="CDD" id="cd04455">
    <property type="entry name" value="S1_NusA"/>
    <property type="match status" value="1"/>
</dbReference>
<dbReference type="InterPro" id="IPR003029">
    <property type="entry name" value="S1_domain"/>
</dbReference>
<keyword evidence="5 6" id="KW-0804">Transcription</keyword>
<keyword evidence="4 6" id="KW-0805">Transcription regulation</keyword>
<dbReference type="PROSITE" id="PS50084">
    <property type="entry name" value="KH_TYPE_1"/>
    <property type="match status" value="1"/>
</dbReference>
<feature type="compositionally biased region" description="Acidic residues" evidence="7">
    <location>
        <begin position="545"/>
        <end position="557"/>
    </location>
</feature>
<protein>
    <recommendedName>
        <fullName evidence="6">Transcription termination/antitermination protein NusA</fullName>
    </recommendedName>
</protein>
<dbReference type="CDD" id="cd22529">
    <property type="entry name" value="KH-II_NusA_rpt2"/>
    <property type="match status" value="1"/>
</dbReference>
<feature type="region of interest" description="Disordered" evidence="7">
    <location>
        <begin position="517"/>
        <end position="557"/>
    </location>
</feature>
<accession>A0ABV7BQM3</accession>